<gene>
    <name evidence="4 6" type="primary">vpr</name>
</gene>
<keyword evidence="4" id="KW-1160">Virus entry into host cell</keyword>
<dbReference type="PRINTS" id="PR00444">
    <property type="entry name" value="HIVVPRVPX"/>
</dbReference>
<keyword evidence="4" id="KW-1163">Viral penetration into host nucleus</keyword>
<keyword evidence="3 4" id="KW-0946">Virion</keyword>
<keyword evidence="4" id="KW-0010">Activator</keyword>
<evidence type="ECO:0000313" key="6">
    <source>
        <dbReference type="EMBL" id="AAM34565.1"/>
    </source>
</evidence>
<dbReference type="GO" id="GO:0075732">
    <property type="term" value="P:viral penetration into host nucleus"/>
    <property type="evidence" value="ECO:0007669"/>
    <property type="project" value="UniProtKB-KW"/>
</dbReference>
<dbReference type="InterPro" id="IPR000012">
    <property type="entry name" value="RetroV_VpR/X"/>
</dbReference>
<dbReference type="InterPro" id="IPR053711">
    <property type="entry name" value="Lentiviral_Vpx_assoc_factor"/>
</dbReference>
<evidence type="ECO:0000256" key="4">
    <source>
        <dbReference type="RuleBase" id="RU364021"/>
    </source>
</evidence>
<evidence type="ECO:0000256" key="1">
    <source>
        <dbReference type="ARBA" id="ARBA00022562"/>
    </source>
</evidence>
<keyword evidence="4" id="KW-0805">Transcription regulation</keyword>
<dbReference type="Gene3D" id="1.20.5.4730">
    <property type="match status" value="1"/>
</dbReference>
<sequence length="100" mass="11520">MELPPEDEGPQREPYDEWLMDTLIELQEEAKKHFTYALLTQIGDYVYEQHGDSIEGVQAMIRLLQRALFLHFRNGCAGSRIGTSRGSNPLRSIPQTRNIM</sequence>
<organismHost>
    <name type="scientific">Cercopithecidae</name>
    <name type="common">Old World monkeys</name>
    <dbReference type="NCBI Taxonomy" id="9527"/>
</organismHost>
<dbReference type="GO" id="GO:0046718">
    <property type="term" value="P:symbiont entry into host cell"/>
    <property type="evidence" value="ECO:0007669"/>
    <property type="project" value="UniProtKB-KW"/>
</dbReference>
<evidence type="ECO:0000256" key="2">
    <source>
        <dbReference type="ARBA" id="ARBA00022581"/>
    </source>
</evidence>
<dbReference type="GO" id="GO:0042025">
    <property type="term" value="C:host cell nucleus"/>
    <property type="evidence" value="ECO:0007669"/>
    <property type="project" value="UniProtKB-SubCell"/>
</dbReference>
<keyword evidence="4" id="KW-0131">Cell cycle</keyword>
<proteinExistence type="predicted"/>
<dbReference type="Proteomes" id="UP000259913">
    <property type="component" value="Segment"/>
</dbReference>
<comment type="subcellular location">
    <subcellularLocation>
        <location evidence="4">Virion</location>
    </subcellularLocation>
    <subcellularLocation>
        <location evidence="4">Host nucleus</location>
    </subcellularLocation>
</comment>
<keyword evidence="4" id="KW-0804">Transcription</keyword>
<evidence type="ECO:0000313" key="7">
    <source>
        <dbReference type="Proteomes" id="UP000259913"/>
    </source>
</evidence>
<accession>Q6EZD6</accession>
<reference evidence="6 7" key="1">
    <citation type="journal article" date="2004" name="J. Virol.">
        <title>New simian immunodeficiency virus infecting De Brazza's monkeys (Cercopithecus neglectus): evidence for a cercopithecus monkey virus clade.</title>
        <authorList>
            <person name="Bibollet-Ruche F."/>
            <person name="Bailes E."/>
            <person name="Gao F."/>
            <person name="Pourrut X."/>
            <person name="Barlow K.L."/>
            <person name="Clewley J.P."/>
            <person name="Mwenda J.M."/>
            <person name="Langat D.K."/>
            <person name="Chege G.K."/>
            <person name="McClure H.M."/>
            <person name="Mpoudi-Ngole E."/>
            <person name="Delaporte E."/>
            <person name="Peeters M."/>
            <person name="Shaw G.M."/>
            <person name="Sharp P.M."/>
            <person name="Hahn B.H."/>
        </authorList>
    </citation>
    <scope>NUCLEOTIDE SEQUENCE [LARGE SCALE GENOMIC DNA]</scope>
    <source>
        <strain evidence="6">SIVrcmGAB1</strain>
    </source>
</reference>
<protein>
    <recommendedName>
        <fullName evidence="4">Protein Vpr</fullName>
    </recommendedName>
    <alternativeName>
        <fullName evidence="4">Viral protein R</fullName>
    </alternativeName>
</protein>
<comment type="function">
    <text evidence="4">Stimulates gene expression driven by the HIV-2 LTR. Prevents infected cells from undergoing mitosis and proliferating, by inducing arrest or delay in the G2 phase of the cell cycle. Cell cycle arrest creates a favorable environment for maximizing viral expression and production.</text>
</comment>
<name>Q6EZD6_SIV</name>
<dbReference type="GO" id="GO:0044423">
    <property type="term" value="C:virion component"/>
    <property type="evidence" value="ECO:0007669"/>
    <property type="project" value="UniProtKB-KW"/>
</dbReference>
<evidence type="ECO:0000256" key="5">
    <source>
        <dbReference type="SAM" id="MobiDB-lite"/>
    </source>
</evidence>
<evidence type="ECO:0000256" key="3">
    <source>
        <dbReference type="ARBA" id="ARBA00022844"/>
    </source>
</evidence>
<feature type="region of interest" description="Disordered" evidence="5">
    <location>
        <begin position="81"/>
        <end position="100"/>
    </location>
</feature>
<dbReference type="EMBL" id="AF382829">
    <property type="protein sequence ID" value="AAM34565.1"/>
    <property type="molecule type" value="Genomic_RNA"/>
</dbReference>
<keyword evidence="2 4" id="KW-0945">Host-virus interaction</keyword>
<organismHost>
    <name type="scientific">Pan troglodytes</name>
    <name type="common">Chimpanzee</name>
    <dbReference type="NCBI Taxonomy" id="9598"/>
</organismHost>
<dbReference type="Pfam" id="PF00522">
    <property type="entry name" value="VPR"/>
    <property type="match status" value="1"/>
</dbReference>
<dbReference type="GO" id="GO:0043657">
    <property type="term" value="C:host cell"/>
    <property type="evidence" value="ECO:0007669"/>
    <property type="project" value="GOC"/>
</dbReference>
<keyword evidence="1 4" id="KW-1048">Host nucleus</keyword>
<organism evidence="6 7">
    <name type="scientific">Simian immunodeficiency virus</name>
    <name type="common">SIV</name>
    <dbReference type="NCBI Taxonomy" id="11723"/>
    <lineage>
        <taxon>Viruses</taxon>
        <taxon>Riboviria</taxon>
        <taxon>Pararnavirae</taxon>
        <taxon>Artverviricota</taxon>
        <taxon>Revtraviricetes</taxon>
        <taxon>Ortervirales</taxon>
        <taxon>Retroviridae</taxon>
        <taxon>Orthoretrovirinae</taxon>
        <taxon>Lentivirus</taxon>
        <taxon>Lentivirus simimdef</taxon>
    </lineage>
</organism>